<proteinExistence type="predicted"/>
<evidence type="ECO:0000313" key="2">
    <source>
        <dbReference type="EMBL" id="KAJ1967436.1"/>
    </source>
</evidence>
<sequence>MSAYLTYFLVPDQLDKDELYPKFTLSKTQFPIPASDFDATVPSTTQTKAKSLLVEILATHQFPEFRGNHPLVPGPSVPIKSITSPVLSPSVFPLRIPANVFSLWLYRDPVTGLPRADQMPFYPETAQSKSCVSPLSLSPKPSEERADGATDESGGVNPTDQKPSPNPSSPRPTQTGNGATTTKDTPVLSPKQQRLLMLAGELVERTHLPLSWLESVTNVTVRILFFAHVLAEQEGLPKHPRSGGTPFTYVKALYHQWILHCYCQDRLPLMDWSSSLDPHCKYLGALISRSDTLLEDPNYTAVPQLLNRWFTYRLNLAQYTLAMLDFQAAITQLNNCLEYAQAHQLDIPVDERDWIRYALQACDSVIHPDHHLPPPDLTEKITVAEAESQLSFSLLYVIEETFFRATGDTQHTPPDNYTLVILCLLQDLAVGELCETYRRQLVTRLMERECVQSSIAADLVNNFIQLYVGHQTRAVFQSTTQSQLVALAQTPALDGMLQTLFSRLQQLPVTSDTSKVPSGGQTETSCENVLAQTTARLLWGLTRFLPTQNIQTLLQANDSSWVNTCYQSLKEGGHLLRPRLPFTPEVIVPSVYKGYNYPPVTLFTLGVELLVKGYYPLAFNAFNHLLTLHQKNPAGEILVAKLMDDISKPFDVPLTEVHLLFYRQLTHLLWKVSDKPPTPQASVSPRSKAENEPWEQSLPDVLATQAPCNFTVVFRLALFSIQHRQWASFVRITQWISNHRGEFVQNEAHMKILGVLPGICLAVEKLRLASVSLEELLQHAGGGLASAADLLFRVNPQDLTEIRDSILHSIQLLQSMEPQVRTKFFTELKQCVQDRGLLYLVAALYAGILWDSNSSLCSLDLFSTVGLVAASAKETKTYISDPAIVQWMASFQKETKVEVQLTPAHREVAIQLVSTVMEGFVEWRQDALGSEDSNNEGQKSPRPFSRVHAYLFLTEFYLKKDDPLASLRAFANVLADFTWTGHKFPLQRVGFWHDLFLLPAIKACTELKQPMLAVLISQLGKRVDYTIVFALIDQIIAANPTLENYPWMLLCDIEVLEYTIYQFHRSGYDVLAKKLTARIASLSTARYHIKPWSWWCDNWQRMAVRDYVCSEIEQISRSD</sequence>
<feature type="compositionally biased region" description="Low complexity" evidence="1">
    <location>
        <begin position="128"/>
        <end position="140"/>
    </location>
</feature>
<dbReference type="EMBL" id="JANBPY010000338">
    <property type="protein sequence ID" value="KAJ1967436.1"/>
    <property type="molecule type" value="Genomic_DNA"/>
</dbReference>
<organism evidence="2 3">
    <name type="scientific">Dispira parvispora</name>
    <dbReference type="NCBI Taxonomy" id="1520584"/>
    <lineage>
        <taxon>Eukaryota</taxon>
        <taxon>Fungi</taxon>
        <taxon>Fungi incertae sedis</taxon>
        <taxon>Zoopagomycota</taxon>
        <taxon>Kickxellomycotina</taxon>
        <taxon>Dimargaritomycetes</taxon>
        <taxon>Dimargaritales</taxon>
        <taxon>Dimargaritaceae</taxon>
        <taxon>Dispira</taxon>
    </lineage>
</organism>
<accession>A0A9W8ARM1</accession>
<protein>
    <submittedName>
        <fullName evidence="2">Uncharacterized protein</fullName>
    </submittedName>
</protein>
<feature type="region of interest" description="Disordered" evidence="1">
    <location>
        <begin position="125"/>
        <end position="189"/>
    </location>
</feature>
<comment type="caution">
    <text evidence="2">The sequence shown here is derived from an EMBL/GenBank/DDBJ whole genome shotgun (WGS) entry which is preliminary data.</text>
</comment>
<dbReference type="Proteomes" id="UP001150925">
    <property type="component" value="Unassembled WGS sequence"/>
</dbReference>
<evidence type="ECO:0000256" key="1">
    <source>
        <dbReference type="SAM" id="MobiDB-lite"/>
    </source>
</evidence>
<feature type="compositionally biased region" description="Polar residues" evidence="1">
    <location>
        <begin position="171"/>
        <end position="184"/>
    </location>
</feature>
<feature type="region of interest" description="Disordered" evidence="1">
    <location>
        <begin position="675"/>
        <end position="694"/>
    </location>
</feature>
<dbReference type="OrthoDB" id="5563412at2759"/>
<name>A0A9W8ARM1_9FUNG</name>
<keyword evidence="3" id="KW-1185">Reference proteome</keyword>
<dbReference type="AlphaFoldDB" id="A0A9W8ARM1"/>
<evidence type="ECO:0000313" key="3">
    <source>
        <dbReference type="Proteomes" id="UP001150925"/>
    </source>
</evidence>
<gene>
    <name evidence="2" type="ORF">IWQ62_001858</name>
</gene>
<reference evidence="2" key="1">
    <citation type="submission" date="2022-07" db="EMBL/GenBank/DDBJ databases">
        <title>Phylogenomic reconstructions and comparative analyses of Kickxellomycotina fungi.</title>
        <authorList>
            <person name="Reynolds N.K."/>
            <person name="Stajich J.E."/>
            <person name="Barry K."/>
            <person name="Grigoriev I.V."/>
            <person name="Crous P."/>
            <person name="Smith M.E."/>
        </authorList>
    </citation>
    <scope>NUCLEOTIDE SEQUENCE</scope>
    <source>
        <strain evidence="2">RSA 1196</strain>
    </source>
</reference>